<evidence type="ECO:0000256" key="6">
    <source>
        <dbReference type="ARBA" id="ARBA00022670"/>
    </source>
</evidence>
<dbReference type="GO" id="GO:0006508">
    <property type="term" value="P:proteolysis"/>
    <property type="evidence" value="ECO:0007669"/>
    <property type="project" value="UniProtKB-KW"/>
</dbReference>
<evidence type="ECO:0000313" key="11">
    <source>
        <dbReference type="Proteomes" id="UP000269352"/>
    </source>
</evidence>
<dbReference type="Gene3D" id="3.40.1830.10">
    <property type="entry name" value="Thermophilic metalloprotease (M29)"/>
    <property type="match status" value="1"/>
</dbReference>
<evidence type="ECO:0000256" key="8">
    <source>
        <dbReference type="ARBA" id="ARBA00022801"/>
    </source>
</evidence>
<dbReference type="Proteomes" id="UP000269352">
    <property type="component" value="Unassembled WGS sequence"/>
</dbReference>
<dbReference type="PANTHER" id="PTHR34448:SF1">
    <property type="entry name" value="BLL6088 PROTEIN"/>
    <property type="match status" value="1"/>
</dbReference>
<organism evidence="10 11">
    <name type="scientific">Termititenax aidoneus</name>
    <dbReference type="NCBI Taxonomy" id="2218524"/>
    <lineage>
        <taxon>Bacteria</taxon>
        <taxon>Bacillati</taxon>
        <taxon>Candidatus Margulisiibacteriota</taxon>
        <taxon>Candidatus Termititenacia</taxon>
        <taxon>Candidatus Termititenacales</taxon>
        <taxon>Candidatus Termititenacaceae</taxon>
        <taxon>Candidatus Termititenax</taxon>
    </lineage>
</organism>
<dbReference type="GO" id="GO:0004177">
    <property type="term" value="F:aminopeptidase activity"/>
    <property type="evidence" value="ECO:0007669"/>
    <property type="project" value="UniProtKB-KW"/>
</dbReference>
<name>A0A388TC55_TERA1</name>
<evidence type="ECO:0000313" key="10">
    <source>
        <dbReference type="EMBL" id="GBR74420.1"/>
    </source>
</evidence>
<evidence type="ECO:0000256" key="2">
    <source>
        <dbReference type="ARBA" id="ARBA00001946"/>
    </source>
</evidence>
<gene>
    <name evidence="10" type="ORF">NO1_1598</name>
</gene>
<comment type="similarity">
    <text evidence="4">Belongs to the peptidase M29 family.</text>
</comment>
<dbReference type="PANTHER" id="PTHR34448">
    <property type="entry name" value="AMINOPEPTIDASE"/>
    <property type="match status" value="1"/>
</dbReference>
<evidence type="ECO:0000256" key="9">
    <source>
        <dbReference type="ARBA" id="ARBA00023049"/>
    </source>
</evidence>
<proteinExistence type="inferred from homology"/>
<dbReference type="AlphaFoldDB" id="A0A388TC55"/>
<dbReference type="SUPFAM" id="SSF144052">
    <property type="entry name" value="Thermophilic metalloprotease-like"/>
    <property type="match status" value="1"/>
</dbReference>
<dbReference type="GO" id="GO:0046872">
    <property type="term" value="F:metal ion binding"/>
    <property type="evidence" value="ECO:0007669"/>
    <property type="project" value="UniProtKB-KW"/>
</dbReference>
<comment type="cofactor">
    <cofactor evidence="3">
        <name>Zn(2+)</name>
        <dbReference type="ChEBI" id="CHEBI:29105"/>
    </cofactor>
</comment>
<dbReference type="Pfam" id="PF02073">
    <property type="entry name" value="Peptidase_M29"/>
    <property type="match status" value="1"/>
</dbReference>
<comment type="caution">
    <text evidence="10">The sequence shown here is derived from an EMBL/GenBank/DDBJ whole genome shotgun (WGS) entry which is preliminary data.</text>
</comment>
<keyword evidence="6" id="KW-0645">Protease</keyword>
<sequence length="403" mass="46235">MGDNILNAALLDKYAEVLLWGLTTAHQKKYKPYDTILLRWELPALPLAEKVYAKLVRQKLNVITRAVVSPEMEHSFYQYSDSRQRKFVARGEQELYENLHGNIFISAPDSLTHLKDIDPKKMGETAVARKFLREIAERREERGTYAWTLCTYPTRELAAKARMSLPEYTKQIIKACYLNEKDPVRKWQETLRLATEIKKWLNALPVKTFHIESAHTDLTILYGEKRRFMGVSGHNIPSFELFTSPDWRGTQGRYYANLPSYRGGNYVEGIDLTFSKGSAVKIRAKKGEEYVQKTLRLDKQANKIGEFSLTDKRFSKIDKFMADILFDENFGGASGNCHIAVGAAYSDTYAGNPKNLTKKLKAQLGFNDSALHWDLINTEQKTVTATLQNGKKVLIYEKGMFRY</sequence>
<comment type="cofactor">
    <cofactor evidence="2">
        <name>Mg(2+)</name>
        <dbReference type="ChEBI" id="CHEBI:18420"/>
    </cofactor>
</comment>
<evidence type="ECO:0000256" key="3">
    <source>
        <dbReference type="ARBA" id="ARBA00001947"/>
    </source>
</evidence>
<comment type="cofactor">
    <cofactor evidence="1">
        <name>Co(2+)</name>
        <dbReference type="ChEBI" id="CHEBI:48828"/>
    </cofactor>
</comment>
<evidence type="ECO:0000256" key="7">
    <source>
        <dbReference type="ARBA" id="ARBA00022723"/>
    </source>
</evidence>
<reference evidence="10 11" key="1">
    <citation type="journal article" date="2019" name="ISME J.">
        <title>Genome analyses of uncultured TG2/ZB3 bacteria in 'Margulisbacteria' specifically attached to ectosymbiotic spirochetes of protists in the termite gut.</title>
        <authorList>
            <person name="Utami Y.D."/>
            <person name="Kuwahara H."/>
            <person name="Igai K."/>
            <person name="Murakami T."/>
            <person name="Sugaya K."/>
            <person name="Morikawa T."/>
            <person name="Nagura Y."/>
            <person name="Yuki M."/>
            <person name="Deevong P."/>
            <person name="Inoue T."/>
            <person name="Kihara K."/>
            <person name="Lo N."/>
            <person name="Yamada A."/>
            <person name="Ohkuma M."/>
            <person name="Hongoh Y."/>
        </authorList>
    </citation>
    <scope>NUCLEOTIDE SEQUENCE [LARGE SCALE GENOMIC DNA]</scope>
    <source>
        <strain evidence="10">NkOx7-01</strain>
    </source>
</reference>
<keyword evidence="9" id="KW-0482">Metalloprotease</keyword>
<keyword evidence="7" id="KW-0479">Metal-binding</keyword>
<dbReference type="InterPro" id="IPR035097">
    <property type="entry name" value="M29_N-terminal"/>
</dbReference>
<dbReference type="InterPro" id="IPR000787">
    <property type="entry name" value="Peptidase_M29"/>
</dbReference>
<protein>
    <submittedName>
        <fullName evidence="10">Peptidase M29</fullName>
    </submittedName>
</protein>
<evidence type="ECO:0000256" key="4">
    <source>
        <dbReference type="ARBA" id="ARBA00008236"/>
    </source>
</evidence>
<keyword evidence="8" id="KW-0378">Hydrolase</keyword>
<accession>A0A388TC55</accession>
<evidence type="ECO:0000256" key="5">
    <source>
        <dbReference type="ARBA" id="ARBA00022438"/>
    </source>
</evidence>
<dbReference type="InterPro" id="IPR052170">
    <property type="entry name" value="M29_Exopeptidase"/>
</dbReference>
<keyword evidence="5" id="KW-0031">Aminopeptidase</keyword>
<evidence type="ECO:0000256" key="1">
    <source>
        <dbReference type="ARBA" id="ARBA00001941"/>
    </source>
</evidence>
<dbReference type="GO" id="GO:0008237">
    <property type="term" value="F:metallopeptidase activity"/>
    <property type="evidence" value="ECO:0007669"/>
    <property type="project" value="UniProtKB-KW"/>
</dbReference>
<keyword evidence="11" id="KW-1185">Reference proteome</keyword>
<dbReference type="EMBL" id="BGZN01000045">
    <property type="protein sequence ID" value="GBR74420.1"/>
    <property type="molecule type" value="Genomic_DNA"/>
</dbReference>